<dbReference type="InterPro" id="IPR050329">
    <property type="entry name" value="GLI_C2H2-zinc-finger"/>
</dbReference>
<keyword evidence="3 5" id="KW-0863">Zinc-finger</keyword>
<dbReference type="Pfam" id="PF00096">
    <property type="entry name" value="zf-C2H2"/>
    <property type="match status" value="4"/>
</dbReference>
<evidence type="ECO:0000256" key="4">
    <source>
        <dbReference type="ARBA" id="ARBA00022833"/>
    </source>
</evidence>
<reference evidence="8 9" key="2">
    <citation type="submission" date="2019-11" db="EMBL/GenBank/DDBJ databases">
        <authorList>
            <person name="Lu H."/>
        </authorList>
    </citation>
    <scope>NUCLEOTIDE SEQUENCE [LARGE SCALE GENOMIC DNA]</scope>
    <source>
        <strain evidence="8 9">FIM1</strain>
    </source>
</reference>
<gene>
    <name evidence="8" type="primary">AZF1</name>
    <name evidence="8" type="ORF">FIM1_3155</name>
</gene>
<keyword evidence="4" id="KW-0862">Zinc</keyword>
<keyword evidence="1" id="KW-0479">Metal-binding</keyword>
<keyword evidence="9" id="KW-1185">Reference proteome</keyword>
<dbReference type="Gene3D" id="3.30.160.60">
    <property type="entry name" value="Classic Zinc Finger"/>
    <property type="match status" value="5"/>
</dbReference>
<dbReference type="SUPFAM" id="SSF57667">
    <property type="entry name" value="beta-beta-alpha zinc fingers"/>
    <property type="match status" value="3"/>
</dbReference>
<name>A0ABX6EWK4_KLUMA</name>
<dbReference type="PANTHER" id="PTHR19818:SF139">
    <property type="entry name" value="PAIR-RULE PROTEIN ODD-PAIRED"/>
    <property type="match status" value="1"/>
</dbReference>
<evidence type="ECO:0000256" key="1">
    <source>
        <dbReference type="ARBA" id="ARBA00022723"/>
    </source>
</evidence>
<feature type="compositionally biased region" description="Basic and acidic residues" evidence="6">
    <location>
        <begin position="164"/>
        <end position="175"/>
    </location>
</feature>
<evidence type="ECO:0000256" key="2">
    <source>
        <dbReference type="ARBA" id="ARBA00022737"/>
    </source>
</evidence>
<sequence>MSDNFGKELVQSNGDWKSLPKGVVHGHIHNYNNLTYIHGHIHKNDIAENTEPVGPQDALDCAQYENCEHFEFINCHSLNLFGENGRKVPAGQVDVSTLEDGHSAAQIYQEKNITQQLIEPCCDFKRDNVPKSFNHSLDFLDCELTCDSPMASEEDQDEEQSLEEGLKQEKVQGEAKLKTESPNGIDFIFSQGYNEDNVSKGATKQENTNGLSNTFNTIKSEMIPDTKQDYSKLTIDVLEKSKISEITEVTPKMKKDPTSIPDQQTIEADECSDDKDNSVDDPLFEDICSQCLMNYESVETPHFHHNSHSHVLNTSTDMKILTDLSSISNLYDFLGKCEYPQNDSTKDDHVHVSMNLLHSTLKGYNDHNHDETNYNTATTSGSSSVINANNNFCDHYHDHRYNYQQSIGPSRDVSTDSNSDLAANTINFNWSFNTNNAPIQCQWDDCTQPYENLLDLQTHVLKDHVTLQEPDMLSCKWLDCDFNTSDPCCMVNHVNGKHGINFDVKILDNSTVARQASAHKQLHEESQLHVCKWRSCSDVFNSSKDLNEHIEDVHVPKGLSSYICEWQGCQKTFVQRQKLLRHLKVHTKYKPFKCHECGKCFNTQDILTQHLRIHSGERPFKCHLCPKSYSSSSSLRIHLRAHSGEKPLSCPICSKRFNESSNLAKHIRTHGKECKANCKVGARKT</sequence>
<dbReference type="InterPro" id="IPR040792">
    <property type="entry name" value="Zap1_Znf2"/>
</dbReference>
<dbReference type="EMBL" id="CP015058">
    <property type="protein sequence ID" value="QGN16442.1"/>
    <property type="molecule type" value="Genomic_DNA"/>
</dbReference>
<dbReference type="InterPro" id="IPR013087">
    <property type="entry name" value="Znf_C2H2_type"/>
</dbReference>
<feature type="domain" description="C2H2-type" evidence="7">
    <location>
        <begin position="620"/>
        <end position="647"/>
    </location>
</feature>
<dbReference type="PROSITE" id="PS50157">
    <property type="entry name" value="ZINC_FINGER_C2H2_2"/>
    <property type="match status" value="5"/>
</dbReference>
<evidence type="ECO:0000259" key="7">
    <source>
        <dbReference type="PROSITE" id="PS50157"/>
    </source>
</evidence>
<feature type="domain" description="C2H2-type" evidence="7">
    <location>
        <begin position="562"/>
        <end position="591"/>
    </location>
</feature>
<evidence type="ECO:0000313" key="9">
    <source>
        <dbReference type="Proteomes" id="UP000422736"/>
    </source>
</evidence>
<dbReference type="Gene3D" id="6.10.140.370">
    <property type="match status" value="1"/>
</dbReference>
<accession>A0ABX6EWK4</accession>
<reference evidence="8 9" key="1">
    <citation type="submission" date="2016-03" db="EMBL/GenBank/DDBJ databases">
        <title>How can Kluyveromyces marxianus grow so fast - potential evolutionary course in Saccharomyces Complex revealed by comparative genomics.</title>
        <authorList>
            <person name="Mo W."/>
            <person name="Lu W."/>
            <person name="Yang X."/>
            <person name="Qi J."/>
            <person name="Lv H."/>
        </authorList>
    </citation>
    <scope>NUCLEOTIDE SEQUENCE [LARGE SCALE GENOMIC DNA]</scope>
    <source>
        <strain evidence="8 9">FIM1</strain>
    </source>
</reference>
<dbReference type="InterPro" id="IPR048420">
    <property type="entry name" value="Zap1-like_Znf1"/>
</dbReference>
<evidence type="ECO:0000256" key="3">
    <source>
        <dbReference type="ARBA" id="ARBA00022771"/>
    </source>
</evidence>
<dbReference type="Pfam" id="PF18217">
    <property type="entry name" value="Zap1_zf2"/>
    <property type="match status" value="1"/>
</dbReference>
<feature type="domain" description="C2H2-type" evidence="7">
    <location>
        <begin position="648"/>
        <end position="675"/>
    </location>
</feature>
<dbReference type="Proteomes" id="UP000422736">
    <property type="component" value="Chromosome 5"/>
</dbReference>
<feature type="domain" description="C2H2-type" evidence="7">
    <location>
        <begin position="592"/>
        <end position="619"/>
    </location>
</feature>
<evidence type="ECO:0000256" key="5">
    <source>
        <dbReference type="PROSITE-ProRule" id="PRU00042"/>
    </source>
</evidence>
<feature type="domain" description="C2H2-type" evidence="7">
    <location>
        <begin position="529"/>
        <end position="554"/>
    </location>
</feature>
<dbReference type="SMART" id="SM00355">
    <property type="entry name" value="ZnF_C2H2"/>
    <property type="match status" value="7"/>
</dbReference>
<organism evidence="8 9">
    <name type="scientific">Kluyveromyces marxianus</name>
    <name type="common">Yeast</name>
    <name type="synonym">Candida kefyr</name>
    <dbReference type="NCBI Taxonomy" id="4911"/>
    <lineage>
        <taxon>Eukaryota</taxon>
        <taxon>Fungi</taxon>
        <taxon>Dikarya</taxon>
        <taxon>Ascomycota</taxon>
        <taxon>Saccharomycotina</taxon>
        <taxon>Saccharomycetes</taxon>
        <taxon>Saccharomycetales</taxon>
        <taxon>Saccharomycetaceae</taxon>
        <taxon>Kluyveromyces</taxon>
    </lineage>
</organism>
<feature type="region of interest" description="Disordered" evidence="6">
    <location>
        <begin position="150"/>
        <end position="175"/>
    </location>
</feature>
<protein>
    <submittedName>
        <fullName evidence="8">Protein AZF1</fullName>
    </submittedName>
</protein>
<feature type="compositionally biased region" description="Acidic residues" evidence="6">
    <location>
        <begin position="152"/>
        <end position="162"/>
    </location>
</feature>
<dbReference type="PROSITE" id="PS00028">
    <property type="entry name" value="ZINC_FINGER_C2H2_1"/>
    <property type="match status" value="5"/>
</dbReference>
<dbReference type="Pfam" id="PF21816">
    <property type="entry name" value="Zap1_zf1"/>
    <property type="match status" value="1"/>
</dbReference>
<evidence type="ECO:0000256" key="6">
    <source>
        <dbReference type="SAM" id="MobiDB-lite"/>
    </source>
</evidence>
<dbReference type="PANTHER" id="PTHR19818">
    <property type="entry name" value="ZINC FINGER PROTEIN ZIC AND GLI"/>
    <property type="match status" value="1"/>
</dbReference>
<keyword evidence="2" id="KW-0677">Repeat</keyword>
<dbReference type="InterPro" id="IPR036236">
    <property type="entry name" value="Znf_C2H2_sf"/>
</dbReference>
<evidence type="ECO:0000313" key="8">
    <source>
        <dbReference type="EMBL" id="QGN16442.1"/>
    </source>
</evidence>
<proteinExistence type="predicted"/>